<comment type="caution">
    <text evidence="2">The sequence shown here is derived from an EMBL/GenBank/DDBJ whole genome shotgun (WGS) entry which is preliminary data.</text>
</comment>
<dbReference type="Gene3D" id="3.60.110.10">
    <property type="entry name" value="Carbon-nitrogen hydrolase"/>
    <property type="match status" value="1"/>
</dbReference>
<name>A0A7C2FVP2_9DEIN</name>
<feature type="domain" description="CN hydrolase" evidence="1">
    <location>
        <begin position="21"/>
        <end position="232"/>
    </location>
</feature>
<dbReference type="PANTHER" id="PTHR23088:SF27">
    <property type="entry name" value="DEAMINATED GLUTATHIONE AMIDASE"/>
    <property type="match status" value="1"/>
</dbReference>
<protein>
    <submittedName>
        <fullName evidence="2">Carbon-nitrogen hydrolase family protein</fullName>
    </submittedName>
</protein>
<dbReference type="InterPro" id="IPR003010">
    <property type="entry name" value="C-N_Hydrolase"/>
</dbReference>
<dbReference type="Pfam" id="PF00795">
    <property type="entry name" value="CN_hydrolase"/>
    <property type="match status" value="1"/>
</dbReference>
<dbReference type="PANTHER" id="PTHR23088">
    <property type="entry name" value="NITRILASE-RELATED"/>
    <property type="match status" value="1"/>
</dbReference>
<accession>A0A7C2FVP2</accession>
<proteinExistence type="predicted"/>
<organism evidence="2">
    <name type="scientific">Thermus islandicus</name>
    <dbReference type="NCBI Taxonomy" id="540988"/>
    <lineage>
        <taxon>Bacteria</taxon>
        <taxon>Thermotogati</taxon>
        <taxon>Deinococcota</taxon>
        <taxon>Deinococci</taxon>
        <taxon>Thermales</taxon>
        <taxon>Thermaceae</taxon>
        <taxon>Thermus</taxon>
    </lineage>
</organism>
<sequence>MAQALTPPQPGTPAQAPGSPLRVAVLSLAPRQPPEATLPIALRLVQRAAARQAQLVVLPETWPGPGPFDPGWQPLAREARRLGIWIAASLHEQSRGRLVNRLRLWGPGGQLAAYDKLYPYPPLEGGVTPGRRRVTASLGAWRLGLAICFDLNAPELFRAYADRGVELFVVCAAWPVEYGWLAEVYARARAAENQAYLALANRPGAPALVVAPDGQVLARRTREGVALADLSRERLEQYRQEFPLRRWQAGRRGSR</sequence>
<dbReference type="InterPro" id="IPR036526">
    <property type="entry name" value="C-N_Hydrolase_sf"/>
</dbReference>
<evidence type="ECO:0000313" key="2">
    <source>
        <dbReference type="EMBL" id="HEH81925.1"/>
    </source>
</evidence>
<dbReference type="SUPFAM" id="SSF56317">
    <property type="entry name" value="Carbon-nitrogen hydrolase"/>
    <property type="match status" value="1"/>
</dbReference>
<dbReference type="EMBL" id="DSKL01000118">
    <property type="protein sequence ID" value="HEH81925.1"/>
    <property type="molecule type" value="Genomic_DNA"/>
</dbReference>
<dbReference type="CDD" id="cd07197">
    <property type="entry name" value="nitrilase"/>
    <property type="match status" value="1"/>
</dbReference>
<reference evidence="2" key="1">
    <citation type="journal article" date="2020" name="mSystems">
        <title>Genome- and Community-Level Interaction Insights into Carbon Utilization and Element Cycling Functions of Hydrothermarchaeota in Hydrothermal Sediment.</title>
        <authorList>
            <person name="Zhou Z."/>
            <person name="Liu Y."/>
            <person name="Xu W."/>
            <person name="Pan J."/>
            <person name="Luo Z.H."/>
            <person name="Li M."/>
        </authorList>
    </citation>
    <scope>NUCLEOTIDE SEQUENCE [LARGE SCALE GENOMIC DNA]</scope>
    <source>
        <strain evidence="2">SpSt-246</strain>
    </source>
</reference>
<dbReference type="PROSITE" id="PS50263">
    <property type="entry name" value="CN_HYDROLASE"/>
    <property type="match status" value="1"/>
</dbReference>
<gene>
    <name evidence="2" type="ORF">ENP73_02740</name>
</gene>
<dbReference type="AlphaFoldDB" id="A0A7C2FVP2"/>
<dbReference type="GO" id="GO:0016787">
    <property type="term" value="F:hydrolase activity"/>
    <property type="evidence" value="ECO:0007669"/>
    <property type="project" value="UniProtKB-KW"/>
</dbReference>
<keyword evidence="2" id="KW-0378">Hydrolase</keyword>
<evidence type="ECO:0000259" key="1">
    <source>
        <dbReference type="PROSITE" id="PS50263"/>
    </source>
</evidence>